<dbReference type="InterPro" id="IPR036018">
    <property type="entry name" value="MYSc_Myo11"/>
</dbReference>
<comment type="similarity">
    <text evidence="1">Belongs to the TRAFAC class myosin-kinesin ATPase superfamily. Myosin family. Plant myosin class XI subfamily.</text>
</comment>
<dbReference type="InterPro" id="IPR004009">
    <property type="entry name" value="SH3_Myosin"/>
</dbReference>
<dbReference type="PRINTS" id="PR00193">
    <property type="entry name" value="MYOSINHEAVY"/>
</dbReference>
<dbReference type="InterPro" id="IPR002710">
    <property type="entry name" value="Dilute_dom"/>
</dbReference>
<feature type="coiled-coil region" evidence="11">
    <location>
        <begin position="1162"/>
        <end position="1189"/>
    </location>
</feature>
<dbReference type="PROSITE" id="PS50096">
    <property type="entry name" value="IQ"/>
    <property type="match status" value="6"/>
</dbReference>
<dbReference type="FunFam" id="1.20.5.190:FF:000001">
    <property type="entry name" value="unconventional myosin-Va"/>
    <property type="match status" value="1"/>
</dbReference>
<dbReference type="SUPFAM" id="SSF52540">
    <property type="entry name" value="P-loop containing nucleoside triphosphate hydrolases"/>
    <property type="match status" value="2"/>
</dbReference>
<keyword evidence="3 10" id="KW-0547">Nucleotide-binding</keyword>
<evidence type="ECO:0000256" key="10">
    <source>
        <dbReference type="PROSITE-ProRule" id="PRU00782"/>
    </source>
</evidence>
<dbReference type="FunFam" id="1.20.58.530:FF:000002">
    <property type="entry name" value="Class V myosin"/>
    <property type="match status" value="1"/>
</dbReference>
<dbReference type="PANTHER" id="PTHR13140:SF792">
    <property type="entry name" value="MYOSIN-9"/>
    <property type="match status" value="1"/>
</dbReference>
<keyword evidence="8 10" id="KW-0505">Motor protein</keyword>
<dbReference type="SMART" id="SM00015">
    <property type="entry name" value="IQ"/>
    <property type="match status" value="6"/>
</dbReference>
<evidence type="ECO:0000256" key="8">
    <source>
        <dbReference type="ARBA" id="ARBA00023175"/>
    </source>
</evidence>
<keyword evidence="16" id="KW-1185">Reference proteome</keyword>
<dbReference type="EMBL" id="JAKOGI010000267">
    <property type="protein sequence ID" value="KAJ8438126.1"/>
    <property type="molecule type" value="Genomic_DNA"/>
</dbReference>
<gene>
    <name evidence="15" type="ORF">Cgig2_033005</name>
</gene>
<dbReference type="InterPro" id="IPR001609">
    <property type="entry name" value="Myosin_head_motor_dom-like"/>
</dbReference>
<dbReference type="SMART" id="SM01132">
    <property type="entry name" value="DIL"/>
    <property type="match status" value="1"/>
</dbReference>
<feature type="domain" description="Dilute" evidence="12">
    <location>
        <begin position="1190"/>
        <end position="1489"/>
    </location>
</feature>
<evidence type="ECO:0000256" key="1">
    <source>
        <dbReference type="ARBA" id="ARBA00008049"/>
    </source>
</evidence>
<dbReference type="GO" id="GO:0005516">
    <property type="term" value="F:calmodulin binding"/>
    <property type="evidence" value="ECO:0007669"/>
    <property type="project" value="UniProtKB-KW"/>
</dbReference>
<dbReference type="GO" id="GO:0005524">
    <property type="term" value="F:ATP binding"/>
    <property type="evidence" value="ECO:0007669"/>
    <property type="project" value="UniProtKB-UniRule"/>
</dbReference>
<keyword evidence="9 10" id="KW-0009">Actin-binding</keyword>
<evidence type="ECO:0000313" key="16">
    <source>
        <dbReference type="Proteomes" id="UP001153076"/>
    </source>
</evidence>
<evidence type="ECO:0000259" key="12">
    <source>
        <dbReference type="PROSITE" id="PS51126"/>
    </source>
</evidence>
<dbReference type="SMART" id="SM00242">
    <property type="entry name" value="MYSc"/>
    <property type="match status" value="1"/>
</dbReference>
<dbReference type="PROSITE" id="PS51126">
    <property type="entry name" value="DILUTE"/>
    <property type="match status" value="1"/>
</dbReference>
<evidence type="ECO:0000259" key="13">
    <source>
        <dbReference type="PROSITE" id="PS51456"/>
    </source>
</evidence>
<keyword evidence="5" id="KW-0112">Calmodulin-binding</keyword>
<feature type="domain" description="Myosin motor" evidence="13">
    <location>
        <begin position="83"/>
        <end position="693"/>
    </location>
</feature>
<dbReference type="Gene3D" id="1.10.10.820">
    <property type="match status" value="1"/>
</dbReference>
<evidence type="ECO:0000256" key="6">
    <source>
        <dbReference type="ARBA" id="ARBA00023054"/>
    </source>
</evidence>
<dbReference type="CDD" id="cd01384">
    <property type="entry name" value="MYSc_Myo11"/>
    <property type="match status" value="1"/>
</dbReference>
<dbReference type="OrthoDB" id="6108017at2759"/>
<dbReference type="GO" id="GO:0016459">
    <property type="term" value="C:myosin complex"/>
    <property type="evidence" value="ECO:0007669"/>
    <property type="project" value="UniProtKB-KW"/>
</dbReference>
<feature type="domain" description="Myosin N-terminal SH3-like" evidence="14">
    <location>
        <begin position="29"/>
        <end position="78"/>
    </location>
</feature>
<keyword evidence="2" id="KW-0677">Repeat</keyword>
<dbReference type="InterPro" id="IPR000048">
    <property type="entry name" value="IQ_motif_EF-hand-BS"/>
</dbReference>
<dbReference type="Gene3D" id="3.30.70.1590">
    <property type="match status" value="1"/>
</dbReference>
<evidence type="ECO:0000256" key="9">
    <source>
        <dbReference type="ARBA" id="ARBA00023203"/>
    </source>
</evidence>
<dbReference type="Pfam" id="PF01843">
    <property type="entry name" value="DIL"/>
    <property type="match status" value="1"/>
</dbReference>
<keyword evidence="7 10" id="KW-0518">Myosin</keyword>
<dbReference type="Gene3D" id="3.40.850.10">
    <property type="entry name" value="Kinesin motor domain"/>
    <property type="match status" value="2"/>
</dbReference>
<feature type="coiled-coil region" evidence="11">
    <location>
        <begin position="845"/>
        <end position="994"/>
    </location>
</feature>
<evidence type="ECO:0000256" key="7">
    <source>
        <dbReference type="ARBA" id="ARBA00023123"/>
    </source>
</evidence>
<dbReference type="GO" id="GO:0005737">
    <property type="term" value="C:cytoplasm"/>
    <property type="evidence" value="ECO:0007669"/>
    <property type="project" value="TreeGrafter"/>
</dbReference>
<evidence type="ECO:0000256" key="4">
    <source>
        <dbReference type="ARBA" id="ARBA00022840"/>
    </source>
</evidence>
<dbReference type="Pfam" id="PF00063">
    <property type="entry name" value="Myosin_head"/>
    <property type="match status" value="2"/>
</dbReference>
<dbReference type="Gene3D" id="1.20.58.530">
    <property type="match status" value="1"/>
</dbReference>
<dbReference type="PROSITE" id="PS51844">
    <property type="entry name" value="SH3_LIKE"/>
    <property type="match status" value="1"/>
</dbReference>
<feature type="region of interest" description="Actin-binding" evidence="10">
    <location>
        <begin position="574"/>
        <end position="596"/>
    </location>
</feature>
<dbReference type="Proteomes" id="UP001153076">
    <property type="component" value="Unassembled WGS sequence"/>
</dbReference>
<dbReference type="InterPro" id="IPR027417">
    <property type="entry name" value="P-loop_NTPase"/>
</dbReference>
<dbReference type="Pfam" id="PF02736">
    <property type="entry name" value="Myosin_N"/>
    <property type="match status" value="1"/>
</dbReference>
<comment type="caution">
    <text evidence="15">The sequence shown here is derived from an EMBL/GenBank/DDBJ whole genome shotgun (WGS) entry which is preliminary data.</text>
</comment>
<protein>
    <submittedName>
        <fullName evidence="15">Uncharacterized protein</fullName>
    </submittedName>
</protein>
<dbReference type="Gene3D" id="1.20.120.720">
    <property type="entry name" value="Myosin VI head, motor domain, U50 subdomain"/>
    <property type="match status" value="1"/>
</dbReference>
<keyword evidence="4 10" id="KW-0067">ATP-binding</keyword>
<dbReference type="GO" id="GO:0016020">
    <property type="term" value="C:membrane"/>
    <property type="evidence" value="ECO:0007669"/>
    <property type="project" value="TreeGrafter"/>
</dbReference>
<feature type="binding site" evidence="10">
    <location>
        <begin position="177"/>
        <end position="184"/>
    </location>
    <ligand>
        <name>ATP</name>
        <dbReference type="ChEBI" id="CHEBI:30616"/>
    </ligand>
</feature>
<dbReference type="FunFam" id="1.20.120.720:FF:000011">
    <property type="entry name" value="Myosin 2"/>
    <property type="match status" value="1"/>
</dbReference>
<evidence type="ECO:0000256" key="5">
    <source>
        <dbReference type="ARBA" id="ARBA00022860"/>
    </source>
</evidence>
<name>A0A9Q1K859_9CARY</name>
<evidence type="ECO:0000256" key="11">
    <source>
        <dbReference type="SAM" id="Coils"/>
    </source>
</evidence>
<organism evidence="15 16">
    <name type="scientific">Carnegiea gigantea</name>
    <dbReference type="NCBI Taxonomy" id="171969"/>
    <lineage>
        <taxon>Eukaryota</taxon>
        <taxon>Viridiplantae</taxon>
        <taxon>Streptophyta</taxon>
        <taxon>Embryophyta</taxon>
        <taxon>Tracheophyta</taxon>
        <taxon>Spermatophyta</taxon>
        <taxon>Magnoliopsida</taxon>
        <taxon>eudicotyledons</taxon>
        <taxon>Gunneridae</taxon>
        <taxon>Pentapetalae</taxon>
        <taxon>Caryophyllales</taxon>
        <taxon>Cactineae</taxon>
        <taxon>Cactaceae</taxon>
        <taxon>Cactoideae</taxon>
        <taxon>Echinocereeae</taxon>
        <taxon>Carnegiea</taxon>
    </lineage>
</organism>
<keyword evidence="6 11" id="KW-0175">Coiled coil</keyword>
<dbReference type="GO" id="GO:0000146">
    <property type="term" value="F:microfilament motor activity"/>
    <property type="evidence" value="ECO:0007669"/>
    <property type="project" value="TreeGrafter"/>
</dbReference>
<dbReference type="GO" id="GO:0007015">
    <property type="term" value="P:actin filament organization"/>
    <property type="evidence" value="ECO:0007669"/>
    <property type="project" value="TreeGrafter"/>
</dbReference>
<dbReference type="PANTHER" id="PTHR13140">
    <property type="entry name" value="MYOSIN"/>
    <property type="match status" value="1"/>
</dbReference>
<proteinExistence type="inferred from homology"/>
<dbReference type="GO" id="GO:0030048">
    <property type="term" value="P:actin filament-based movement"/>
    <property type="evidence" value="ECO:0007669"/>
    <property type="project" value="UniProtKB-ARBA"/>
</dbReference>
<sequence length="1544" mass="175642">MIQRRMFAGDNAAEMRLNFCSETTKVNILVGSHVWVEDPEECWIEGQVTKINGDDAVIKTSNGKEVTENQSRIYPKDMEAPDGGVDDMTKLSYLHEPGVLQNLKTRYALNEIYTYTGNILIAVNPFQRLPHLYDIQLMDHYKGAALGELSPHVYAIGDVAYRAMINEGKSNSILVSGESGAGKTETTKMLMRYLAYLGGRAATEGRTVEQQVLESNPVLEAFGNAKTEVEKYKLGDPRTFHYLNQSNCYELVGISDAQEYLATRRAMDIVGISKQEQDAIFRVVAAILHLGNTVFAKGPEVDSSVLKDDRAKFHLQMAAELLMCDPVALEDALLKRVMITPEEVIKRSLDPGAATINRDGLAKTIYSRLFDWLVDKINNSIGQDPNSTCLIGVLDIYGFESFKTNSFEQFCINFTNEKLQQHFNQHVFKMEQEEYTKEEINWSYIEFVDNQDVLDLIEKKPGGIIALLDEACMFPKSTHETFSQKLYQTFKNNKRFIKPKLSRTDFTIAHYAGEVLYQSDQFLDKNKDYVVPEHQALLGASKCSFVAGLFPPIPEETSKSSKFSSIGSRFKLQLQQLMETLNSTEPHYIRCVKPNNLLKPSIFENMNVMQQLRCGGVLEAIRISMAGYPTRRTFYEFVSRFKILAPEAVMGKDSEKEVCSKILEKMGLTGYQIGKTKVFLRAGQMAELDGRRAEKLNNAARTIQRKIRTHLARQHFLALRKAAIDIQTLFRKTLARKVFDNKRREAASLNIQKNLRRHLSRRSYSQLQLSALTLQTALRTMAARNDFRFRKRTKAATIIQAYLRRHLAYSYHKKLKRAALVFQCRYRGRLGRKELRKLRMEARETGALKEAKDKLEKNVEELTWRLQFEKRLRTDLEEQKEQKDQEIAKLQQTMQDMQKRIDETNDLLVKEREAAQKAIEEAASVVKETPVAIEDTAKVEGLTVEVDNLKASLESERQKANEWEKKYTEAHESSEEKHKKLEETERRVHQLQDSLNRMISCMSDQFSELKKILHASANLGPTPEHTVRDAQIDVFCTSSDDSSSASDLTLPGVPASVSTVANSSLLNPDVLQLIVQDLSHIETTDHFVLCERNILGSQIGFKLITVWEFIREDAMNILRNWHLRFKEEQSPPTTNEQDHAAHGQLSMDIPETPASKTSAHFGLRLEDRLTNLESENKVLRQQAITMAQNNKLLAARSRSLMQRTESQRNTAQENNDVLAYWLSNTSSLLLLLQRSVKASAAAGMAPQRRRSSASLFGRMTQSFRGIPRGVDISSVDGEVNGGINGQHLSQIEAKYPALLFKQQLTAYVEKIYGMIRDNLKKEISPQLAADQSVFVHWKEIVQSLNNYLNVMKANYVPSFLIRKVYTQIFSFINVQLFNRRECCSFSNAEYVKAGLAELENWCDEATEEILNGQYAGPAWDELKHIRQAIGFLVIHQKPQKTLDEVSHDLCPVLSIQQLYRISTMYWDDKYGTHSLSPDVISSMRVLMTEDSNNAVSSSFLLDDDSSIPFSVDDLTKSTEQMSISDIEPPPLIKDNSGFSFLLEN</sequence>
<evidence type="ECO:0000256" key="3">
    <source>
        <dbReference type="ARBA" id="ARBA00022741"/>
    </source>
</evidence>
<dbReference type="GO" id="GO:0051015">
    <property type="term" value="F:actin filament binding"/>
    <property type="evidence" value="ECO:0007669"/>
    <property type="project" value="TreeGrafter"/>
</dbReference>
<dbReference type="Pfam" id="PF00612">
    <property type="entry name" value="IQ"/>
    <property type="match status" value="3"/>
</dbReference>
<evidence type="ECO:0000313" key="15">
    <source>
        <dbReference type="EMBL" id="KAJ8438126.1"/>
    </source>
</evidence>
<evidence type="ECO:0000259" key="14">
    <source>
        <dbReference type="PROSITE" id="PS51844"/>
    </source>
</evidence>
<dbReference type="Gene3D" id="1.20.5.190">
    <property type="match status" value="3"/>
</dbReference>
<reference evidence="15" key="1">
    <citation type="submission" date="2022-04" db="EMBL/GenBank/DDBJ databases">
        <title>Carnegiea gigantea Genome sequencing and assembly v2.</title>
        <authorList>
            <person name="Copetti D."/>
            <person name="Sanderson M.J."/>
            <person name="Burquez A."/>
            <person name="Wojciechowski M.F."/>
        </authorList>
    </citation>
    <scope>NUCLEOTIDE SEQUENCE</scope>
    <source>
        <strain evidence="15">SGP5-SGP5p</strain>
        <tissue evidence="15">Aerial part</tissue>
    </source>
</reference>
<accession>A0A9Q1K859</accession>
<evidence type="ECO:0000256" key="2">
    <source>
        <dbReference type="ARBA" id="ARBA00022737"/>
    </source>
</evidence>
<dbReference type="InterPro" id="IPR036961">
    <property type="entry name" value="Kinesin_motor_dom_sf"/>
</dbReference>
<dbReference type="PROSITE" id="PS51456">
    <property type="entry name" value="MYOSIN_MOTOR"/>
    <property type="match status" value="1"/>
</dbReference>